<gene>
    <name evidence="2" type="ORF">LSAT_V11C800425760</name>
</gene>
<feature type="domain" description="GAG-pre-integrase" evidence="1">
    <location>
        <begin position="88"/>
        <end position="147"/>
    </location>
</feature>
<name>A0A9R1WYL7_LACSA</name>
<evidence type="ECO:0000313" key="3">
    <source>
        <dbReference type="Proteomes" id="UP000235145"/>
    </source>
</evidence>
<organism evidence="2 3">
    <name type="scientific">Lactuca sativa</name>
    <name type="common">Garden lettuce</name>
    <dbReference type="NCBI Taxonomy" id="4236"/>
    <lineage>
        <taxon>Eukaryota</taxon>
        <taxon>Viridiplantae</taxon>
        <taxon>Streptophyta</taxon>
        <taxon>Embryophyta</taxon>
        <taxon>Tracheophyta</taxon>
        <taxon>Spermatophyta</taxon>
        <taxon>Magnoliopsida</taxon>
        <taxon>eudicotyledons</taxon>
        <taxon>Gunneridae</taxon>
        <taxon>Pentapetalae</taxon>
        <taxon>asterids</taxon>
        <taxon>campanulids</taxon>
        <taxon>Asterales</taxon>
        <taxon>Asteraceae</taxon>
        <taxon>Cichorioideae</taxon>
        <taxon>Cichorieae</taxon>
        <taxon>Lactucinae</taxon>
        <taxon>Lactuca</taxon>
    </lineage>
</organism>
<proteinExistence type="predicted"/>
<dbReference type="InterPro" id="IPR043502">
    <property type="entry name" value="DNA/RNA_pol_sf"/>
</dbReference>
<dbReference type="PANTHER" id="PTHR11439">
    <property type="entry name" value="GAG-POL-RELATED RETROTRANSPOSON"/>
    <property type="match status" value="1"/>
</dbReference>
<evidence type="ECO:0000313" key="2">
    <source>
        <dbReference type="EMBL" id="KAJ0191944.1"/>
    </source>
</evidence>
<dbReference type="AlphaFoldDB" id="A0A9R1WYL7"/>
<accession>A0A9R1WYL7</accession>
<sequence>MNIVDSYTGDEKLQVGNGNHLSISHVGSSSISHLKLPNVLIVPNLTKNLLSVSKLTEDNDVYMEFWPKSFSVKTFQGQTILQGDKHEGLYRLPPSHTHKAFTGSRTSLHGWHKRLAHPHEPLLRRLVSTFHLPVSTNKFPTVCYICLHPHTSRLYISRHVIFNEDFFPYQHLNKPQQSSNDPNTSADAYSRLQKAGDPFSDPKLYRQVVGSLQYATITRPDIAYSVNRVCQFMHSPTNRHWQAVKRILRYLKGTITHCLHFTPTKAKGLHAFFDCGWISDTDDSRSQYGFVIFHGSNLISWTCRKQKVVARSSTEAEYRSLAYTTAELMWLKQLVIDLQAPIHTPPLLLCDNVGAIFMSKNPVISTRSKHIALDFHFIREQVEAGELNICHVSSVDQLADLFTKPLGKDRVSFLRSKLQVLPALELAGGGGGKSMMDEGTPYFLRLSRCFYLQMSPPAHSQSLPSRSFDFQLRCPSRQLLKKQRLLEMKPVVCLYELKEPGMEARLKPGVQPLQSQDDYESEKHTILKISNEALVTSGFGAATVTSAI</sequence>
<dbReference type="InterPro" id="IPR025724">
    <property type="entry name" value="GAG-pre-integrase_dom"/>
</dbReference>
<dbReference type="CDD" id="cd09272">
    <property type="entry name" value="RNase_HI_RT_Ty1"/>
    <property type="match status" value="1"/>
</dbReference>
<dbReference type="Pfam" id="PF13976">
    <property type="entry name" value="gag_pre-integrs"/>
    <property type="match status" value="1"/>
</dbReference>
<dbReference type="PANTHER" id="PTHR11439:SF499">
    <property type="entry name" value="PPC DOMAIN-CONTAINING PROTEIN"/>
    <property type="match status" value="1"/>
</dbReference>
<evidence type="ECO:0000259" key="1">
    <source>
        <dbReference type="Pfam" id="PF13976"/>
    </source>
</evidence>
<dbReference type="EMBL" id="NBSK02000008">
    <property type="protein sequence ID" value="KAJ0191944.1"/>
    <property type="molecule type" value="Genomic_DNA"/>
</dbReference>
<reference evidence="2 3" key="1">
    <citation type="journal article" date="2017" name="Nat. Commun.">
        <title>Genome assembly with in vitro proximity ligation data and whole-genome triplication in lettuce.</title>
        <authorList>
            <person name="Reyes-Chin-Wo S."/>
            <person name="Wang Z."/>
            <person name="Yang X."/>
            <person name="Kozik A."/>
            <person name="Arikit S."/>
            <person name="Song C."/>
            <person name="Xia L."/>
            <person name="Froenicke L."/>
            <person name="Lavelle D.O."/>
            <person name="Truco M.J."/>
            <person name="Xia R."/>
            <person name="Zhu S."/>
            <person name="Xu C."/>
            <person name="Xu H."/>
            <person name="Xu X."/>
            <person name="Cox K."/>
            <person name="Korf I."/>
            <person name="Meyers B.C."/>
            <person name="Michelmore R.W."/>
        </authorList>
    </citation>
    <scope>NUCLEOTIDE SEQUENCE [LARGE SCALE GENOMIC DNA]</scope>
    <source>
        <strain evidence="3">cv. Salinas</strain>
        <tissue evidence="2">Seedlings</tissue>
    </source>
</reference>
<protein>
    <recommendedName>
        <fullName evidence="1">GAG-pre-integrase domain-containing protein</fullName>
    </recommendedName>
</protein>
<dbReference type="SUPFAM" id="SSF56672">
    <property type="entry name" value="DNA/RNA polymerases"/>
    <property type="match status" value="1"/>
</dbReference>
<keyword evidence="3" id="KW-1185">Reference proteome</keyword>
<dbReference type="Proteomes" id="UP000235145">
    <property type="component" value="Unassembled WGS sequence"/>
</dbReference>
<comment type="caution">
    <text evidence="2">The sequence shown here is derived from an EMBL/GenBank/DDBJ whole genome shotgun (WGS) entry which is preliminary data.</text>
</comment>